<accession>A0AAW0Q759</accession>
<sequence>MAAKNCLFELEEILSSIPALFEADHLDFSSLNEETELTKCCEMSELEICKKAIRDLEEKLRQKATENDLLRATNRDLTAANILLKSENSLLRGDKVSDTEERDVKAGQCEMETKTIMETNIHIEEAERLKCTNEKIAATKAHLRTEIESLYETLETQIDEQEQTQRLQKEAAEAEIIRLKSENEDLQKRMSESKSEILIMFEELEDKLATELKTNHNNAETIAKLQHQISHLEIELRIQTDKNKVCAKENAAFSKAQREILLIHEEVEDKLAAQVEINCNNKEEISRQKLELLQTQTSLGGEIKFLNATVEKQKNTIKDLKVKARIQKELDNAKLQKVKTAYERLQDNLCNIEKQIMAGQEELEEKLAFQMQKSGDYAEEIAHLKSELVQAQTSHQNEIDVLNKVVEKKQNTIQELKEKMKFRKSKTAQRSRS</sequence>
<dbReference type="Proteomes" id="UP001460270">
    <property type="component" value="Unassembled WGS sequence"/>
</dbReference>
<feature type="coiled-coil region" evidence="1">
    <location>
        <begin position="46"/>
        <end position="73"/>
    </location>
</feature>
<reference evidence="3" key="1">
    <citation type="submission" date="2024-04" db="EMBL/GenBank/DDBJ databases">
        <title>Salinicola lusitanus LLJ914,a marine bacterium isolated from the Okinawa Trough.</title>
        <authorList>
            <person name="Li J."/>
        </authorList>
    </citation>
    <scope>NUCLEOTIDE SEQUENCE [LARGE SCALE GENOMIC DNA]</scope>
</reference>
<keyword evidence="3" id="KW-1185">Reference proteome</keyword>
<organism evidence="2 3">
    <name type="scientific">Mugilogobius chulae</name>
    <name type="common">yellowstripe goby</name>
    <dbReference type="NCBI Taxonomy" id="88201"/>
    <lineage>
        <taxon>Eukaryota</taxon>
        <taxon>Metazoa</taxon>
        <taxon>Chordata</taxon>
        <taxon>Craniata</taxon>
        <taxon>Vertebrata</taxon>
        <taxon>Euteleostomi</taxon>
        <taxon>Actinopterygii</taxon>
        <taxon>Neopterygii</taxon>
        <taxon>Teleostei</taxon>
        <taxon>Neoteleostei</taxon>
        <taxon>Acanthomorphata</taxon>
        <taxon>Gobiaria</taxon>
        <taxon>Gobiiformes</taxon>
        <taxon>Gobioidei</taxon>
        <taxon>Gobiidae</taxon>
        <taxon>Gobionellinae</taxon>
        <taxon>Mugilogobius</taxon>
    </lineage>
</organism>
<feature type="coiled-coil region" evidence="1">
    <location>
        <begin position="399"/>
        <end position="426"/>
    </location>
</feature>
<gene>
    <name evidence="2" type="ORF">WMY93_000296</name>
</gene>
<name>A0AAW0Q759_9GOBI</name>
<evidence type="ECO:0000313" key="3">
    <source>
        <dbReference type="Proteomes" id="UP001460270"/>
    </source>
</evidence>
<feature type="coiled-coil region" evidence="1">
    <location>
        <begin position="303"/>
        <end position="348"/>
    </location>
</feature>
<protein>
    <submittedName>
        <fullName evidence="2">Uncharacterized protein</fullName>
    </submittedName>
</protein>
<dbReference type="AlphaFoldDB" id="A0AAW0Q759"/>
<proteinExistence type="predicted"/>
<evidence type="ECO:0000256" key="1">
    <source>
        <dbReference type="SAM" id="Coils"/>
    </source>
</evidence>
<dbReference type="EMBL" id="JBBPFD010000001">
    <property type="protein sequence ID" value="KAK7944568.1"/>
    <property type="molecule type" value="Genomic_DNA"/>
</dbReference>
<feature type="coiled-coil region" evidence="1">
    <location>
        <begin position="144"/>
        <end position="196"/>
    </location>
</feature>
<evidence type="ECO:0000313" key="2">
    <source>
        <dbReference type="EMBL" id="KAK7944568.1"/>
    </source>
</evidence>
<comment type="caution">
    <text evidence="2">The sequence shown here is derived from an EMBL/GenBank/DDBJ whole genome shotgun (WGS) entry which is preliminary data.</text>
</comment>
<keyword evidence="1" id="KW-0175">Coiled coil</keyword>